<keyword evidence="1" id="KW-0175">Coiled coil</keyword>
<name>A0A1V8SXG9_9PEZI</name>
<organism evidence="3 4">
    <name type="scientific">Cryoendolithus antarcticus</name>
    <dbReference type="NCBI Taxonomy" id="1507870"/>
    <lineage>
        <taxon>Eukaryota</taxon>
        <taxon>Fungi</taxon>
        <taxon>Dikarya</taxon>
        <taxon>Ascomycota</taxon>
        <taxon>Pezizomycotina</taxon>
        <taxon>Dothideomycetes</taxon>
        <taxon>Dothideomycetidae</taxon>
        <taxon>Cladosporiales</taxon>
        <taxon>Cladosporiaceae</taxon>
        <taxon>Cryoendolithus</taxon>
    </lineage>
</organism>
<dbReference type="Proteomes" id="UP000192596">
    <property type="component" value="Unassembled WGS sequence"/>
</dbReference>
<protein>
    <submittedName>
        <fullName evidence="3">Uncharacterized protein</fullName>
    </submittedName>
</protein>
<comment type="caution">
    <text evidence="3">The sequence shown here is derived from an EMBL/GenBank/DDBJ whole genome shotgun (WGS) entry which is preliminary data.</text>
</comment>
<keyword evidence="4" id="KW-1185">Reference proteome</keyword>
<evidence type="ECO:0000313" key="3">
    <source>
        <dbReference type="EMBL" id="OQO03731.1"/>
    </source>
</evidence>
<proteinExistence type="predicted"/>
<feature type="compositionally biased region" description="Basic and acidic residues" evidence="2">
    <location>
        <begin position="139"/>
        <end position="168"/>
    </location>
</feature>
<feature type="region of interest" description="Disordered" evidence="2">
    <location>
        <begin position="123"/>
        <end position="176"/>
    </location>
</feature>
<reference evidence="4" key="1">
    <citation type="submission" date="2017-03" db="EMBL/GenBank/DDBJ databases">
        <title>Genomes of endolithic fungi from Antarctica.</title>
        <authorList>
            <person name="Coleine C."/>
            <person name="Masonjones S."/>
            <person name="Stajich J.E."/>
        </authorList>
    </citation>
    <scope>NUCLEOTIDE SEQUENCE [LARGE SCALE GENOMIC DNA]</scope>
    <source>
        <strain evidence="4">CCFEE 5527</strain>
    </source>
</reference>
<dbReference type="EMBL" id="NAJO01000024">
    <property type="protein sequence ID" value="OQO03731.1"/>
    <property type="molecule type" value="Genomic_DNA"/>
</dbReference>
<accession>A0A1V8SXG9</accession>
<gene>
    <name evidence="3" type="ORF">B0A48_10396</name>
</gene>
<evidence type="ECO:0000256" key="1">
    <source>
        <dbReference type="SAM" id="Coils"/>
    </source>
</evidence>
<evidence type="ECO:0000313" key="4">
    <source>
        <dbReference type="Proteomes" id="UP000192596"/>
    </source>
</evidence>
<evidence type="ECO:0000256" key="2">
    <source>
        <dbReference type="SAM" id="MobiDB-lite"/>
    </source>
</evidence>
<sequence>MKTLLLFAATVADPDEAWLFYQQALIKWQVIRSCSPKGHDDRINEPMSELEESMEEVKGVLVAELADLYDVPGDDFEAEEDEIINAALERQAEQSREAKLDAEALLQACERVGGVASLVAMFDKPTKENKPPTVLPQYRSERLDEPHGGSEKKDDGGDARKEKSEGGHRNSVRLSD</sequence>
<dbReference type="InParanoid" id="A0A1V8SXG9"/>
<feature type="coiled-coil region" evidence="1">
    <location>
        <begin position="78"/>
        <end position="108"/>
    </location>
</feature>
<dbReference type="AlphaFoldDB" id="A0A1V8SXG9"/>